<evidence type="ECO:0000256" key="2">
    <source>
        <dbReference type="ARBA" id="ARBA00009700"/>
    </source>
</evidence>
<dbReference type="InterPro" id="IPR012926">
    <property type="entry name" value="TMEM120A/B"/>
</dbReference>
<dbReference type="EMBL" id="LGRX02018808">
    <property type="protein sequence ID" value="KAK3259373.1"/>
    <property type="molecule type" value="Genomic_DNA"/>
</dbReference>
<evidence type="ECO:0000256" key="6">
    <source>
        <dbReference type="SAM" id="Phobius"/>
    </source>
</evidence>
<organism evidence="7 8">
    <name type="scientific">Cymbomonas tetramitiformis</name>
    <dbReference type="NCBI Taxonomy" id="36881"/>
    <lineage>
        <taxon>Eukaryota</taxon>
        <taxon>Viridiplantae</taxon>
        <taxon>Chlorophyta</taxon>
        <taxon>Pyramimonadophyceae</taxon>
        <taxon>Pyramimonadales</taxon>
        <taxon>Pyramimonadaceae</taxon>
        <taxon>Cymbomonas</taxon>
    </lineage>
</organism>
<feature type="transmembrane region" description="Helical" evidence="6">
    <location>
        <begin position="28"/>
        <end position="53"/>
    </location>
</feature>
<gene>
    <name evidence="7" type="ORF">CYMTET_31625</name>
</gene>
<comment type="subcellular location">
    <subcellularLocation>
        <location evidence="1">Membrane</location>
        <topology evidence="1">Multi-pass membrane protein</topology>
    </subcellularLocation>
</comment>
<accession>A0AAE0FGP3</accession>
<comment type="caution">
    <text evidence="7">The sequence shown here is derived from an EMBL/GenBank/DDBJ whole genome shotgun (WGS) entry which is preliminary data.</text>
</comment>
<dbReference type="GO" id="GO:0016020">
    <property type="term" value="C:membrane"/>
    <property type="evidence" value="ECO:0007669"/>
    <property type="project" value="UniProtKB-SubCell"/>
</dbReference>
<proteinExistence type="inferred from homology"/>
<evidence type="ECO:0000313" key="7">
    <source>
        <dbReference type="EMBL" id="KAK3259373.1"/>
    </source>
</evidence>
<reference evidence="7 8" key="1">
    <citation type="journal article" date="2015" name="Genome Biol. Evol.">
        <title>Comparative Genomics of a Bacterivorous Green Alga Reveals Evolutionary Causalities and Consequences of Phago-Mixotrophic Mode of Nutrition.</title>
        <authorList>
            <person name="Burns J.A."/>
            <person name="Paasch A."/>
            <person name="Narechania A."/>
            <person name="Kim E."/>
        </authorList>
    </citation>
    <scope>NUCLEOTIDE SEQUENCE [LARGE SCALE GENOMIC DNA]</scope>
    <source>
        <strain evidence="7 8">PLY_AMNH</strain>
    </source>
</reference>
<comment type="similarity">
    <text evidence="2">Belongs to the TMEM120 family.</text>
</comment>
<evidence type="ECO:0000256" key="5">
    <source>
        <dbReference type="ARBA" id="ARBA00023136"/>
    </source>
</evidence>
<dbReference type="AlphaFoldDB" id="A0AAE0FGP3"/>
<keyword evidence="8" id="KW-1185">Reference proteome</keyword>
<evidence type="ECO:0000256" key="3">
    <source>
        <dbReference type="ARBA" id="ARBA00022692"/>
    </source>
</evidence>
<evidence type="ECO:0000313" key="8">
    <source>
        <dbReference type="Proteomes" id="UP001190700"/>
    </source>
</evidence>
<dbReference type="Proteomes" id="UP001190700">
    <property type="component" value="Unassembled WGS sequence"/>
</dbReference>
<keyword evidence="3 6" id="KW-0812">Transmembrane</keyword>
<keyword evidence="4 6" id="KW-1133">Transmembrane helix</keyword>
<evidence type="ECO:0000256" key="1">
    <source>
        <dbReference type="ARBA" id="ARBA00004141"/>
    </source>
</evidence>
<dbReference type="Pfam" id="PF07851">
    <property type="entry name" value="TMEM120A-B"/>
    <property type="match status" value="1"/>
</dbReference>
<evidence type="ECO:0000256" key="4">
    <source>
        <dbReference type="ARBA" id="ARBA00022989"/>
    </source>
</evidence>
<sequence length="129" mass="14259">MYTRIALGKSSNMDVVAGESSGTSGQLLILYPLLFGLQGSQLIIAMRALLATWPAVVSPEGWLDMEASESDLWGRRGLFAGGLLFLVMAMGNVQATVKTIREKRRYAKQQELHNLSRHEAEDSNHLKNK</sequence>
<protein>
    <submittedName>
        <fullName evidence="7">Uncharacterized protein</fullName>
    </submittedName>
</protein>
<name>A0AAE0FGP3_9CHLO</name>
<keyword evidence="5 6" id="KW-0472">Membrane</keyword>
<feature type="transmembrane region" description="Helical" evidence="6">
    <location>
        <begin position="73"/>
        <end position="95"/>
    </location>
</feature>